<comment type="caution">
    <text evidence="1">The sequence shown here is derived from an EMBL/GenBank/DDBJ whole genome shotgun (WGS) entry which is preliminary data.</text>
</comment>
<dbReference type="Proteomes" id="UP001500620">
    <property type="component" value="Unassembled WGS sequence"/>
</dbReference>
<evidence type="ECO:0008006" key="3">
    <source>
        <dbReference type="Google" id="ProtNLM"/>
    </source>
</evidence>
<keyword evidence="2" id="KW-1185">Reference proteome</keyword>
<reference evidence="2" key="1">
    <citation type="journal article" date="2019" name="Int. J. Syst. Evol. Microbiol.">
        <title>The Global Catalogue of Microorganisms (GCM) 10K type strain sequencing project: providing services to taxonomists for standard genome sequencing and annotation.</title>
        <authorList>
            <consortium name="The Broad Institute Genomics Platform"/>
            <consortium name="The Broad Institute Genome Sequencing Center for Infectious Disease"/>
            <person name="Wu L."/>
            <person name="Ma J."/>
        </authorList>
    </citation>
    <scope>NUCLEOTIDE SEQUENCE [LARGE SCALE GENOMIC DNA]</scope>
    <source>
        <strain evidence="2">JCM 17441</strain>
    </source>
</reference>
<evidence type="ECO:0000313" key="2">
    <source>
        <dbReference type="Proteomes" id="UP001500620"/>
    </source>
</evidence>
<protein>
    <recommendedName>
        <fullName evidence="3">Transposase</fullName>
    </recommendedName>
</protein>
<name>A0ABP8DI23_9ACTN</name>
<evidence type="ECO:0000313" key="1">
    <source>
        <dbReference type="EMBL" id="GAA4256612.1"/>
    </source>
</evidence>
<organism evidence="1 2">
    <name type="scientific">Dactylosporangium darangshiense</name>
    <dbReference type="NCBI Taxonomy" id="579108"/>
    <lineage>
        <taxon>Bacteria</taxon>
        <taxon>Bacillati</taxon>
        <taxon>Actinomycetota</taxon>
        <taxon>Actinomycetes</taxon>
        <taxon>Micromonosporales</taxon>
        <taxon>Micromonosporaceae</taxon>
        <taxon>Dactylosporangium</taxon>
    </lineage>
</organism>
<gene>
    <name evidence="1" type="ORF">GCM10022255_070150</name>
</gene>
<proteinExistence type="predicted"/>
<accession>A0ABP8DI23</accession>
<dbReference type="EMBL" id="BAABAT010000024">
    <property type="protein sequence ID" value="GAA4256612.1"/>
    <property type="molecule type" value="Genomic_DNA"/>
</dbReference>
<sequence length="103" mass="11542">MSFAIEVCPRATEVCLPVTRAGEDPGENFLDVGAANHQPLPAAIRPHRMINQPTGHSRRTHPAALNLDRRRALIDTLMTVELLRAPRGRKGFDPDTLRITWRL</sequence>